<dbReference type="Proteomes" id="UP000255297">
    <property type="component" value="Unassembled WGS sequence"/>
</dbReference>
<accession>A0A378LTL4</accession>
<dbReference type="Gene3D" id="1.20.120.1490">
    <property type="match status" value="1"/>
</dbReference>
<evidence type="ECO:0000256" key="1">
    <source>
        <dbReference type="SAM" id="SignalP"/>
    </source>
</evidence>
<feature type="signal peptide" evidence="1">
    <location>
        <begin position="1"/>
        <end position="24"/>
    </location>
</feature>
<evidence type="ECO:0008006" key="4">
    <source>
        <dbReference type="Google" id="ProtNLM"/>
    </source>
</evidence>
<feature type="chain" id="PRO_5016878461" description="Zinc resistance-associated protein" evidence="1">
    <location>
        <begin position="25"/>
        <end position="149"/>
    </location>
</feature>
<name>A0A378LTL4_9GAMM</name>
<dbReference type="OrthoDB" id="5651290at2"/>
<keyword evidence="1" id="KW-0732">Signal</keyword>
<dbReference type="AlphaFoldDB" id="A0A378LTL4"/>
<reference evidence="2 3" key="1">
    <citation type="submission" date="2018-06" db="EMBL/GenBank/DDBJ databases">
        <authorList>
            <consortium name="Pathogen Informatics"/>
            <person name="Doyle S."/>
        </authorList>
    </citation>
    <scope>NUCLEOTIDE SEQUENCE [LARGE SCALE GENOMIC DNA]</scope>
    <source>
        <strain evidence="2 3">NCTC11532</strain>
    </source>
</reference>
<keyword evidence="3" id="KW-1185">Reference proteome</keyword>
<evidence type="ECO:0000313" key="3">
    <source>
        <dbReference type="Proteomes" id="UP000255297"/>
    </source>
</evidence>
<evidence type="ECO:0000313" key="2">
    <source>
        <dbReference type="EMBL" id="STY30628.1"/>
    </source>
</evidence>
<gene>
    <name evidence="2" type="ORF">NCTC11532_02486</name>
</gene>
<protein>
    <recommendedName>
        <fullName evidence="4">Zinc resistance-associated protein</fullName>
    </recommendedName>
</protein>
<proteinExistence type="predicted"/>
<dbReference type="STRING" id="1122170.GCA_000701265_02570"/>
<dbReference type="RefSeq" id="WP_031563544.1">
    <property type="nucleotide sequence ID" value="NZ_CAAAIS010000004.1"/>
</dbReference>
<organism evidence="2 3">
    <name type="scientific">Legionella wadsworthii</name>
    <dbReference type="NCBI Taxonomy" id="28088"/>
    <lineage>
        <taxon>Bacteria</taxon>
        <taxon>Pseudomonadati</taxon>
        <taxon>Pseudomonadota</taxon>
        <taxon>Gammaproteobacteria</taxon>
        <taxon>Legionellales</taxon>
        <taxon>Legionellaceae</taxon>
        <taxon>Legionella</taxon>
    </lineage>
</organism>
<sequence>MNIKRFLMINSIAFSILSTSMATAEPSVAGAGMVSIHQTQHFRPNQGKLLTPTQRSELARIKKNLHEQMMPLIKEKRALSMQIRGKLATPHANWNEISKLLEKRNRINAKMSTLWTQTQFKTFQKLGVLLPARHGHHCGFHQKNISKKS</sequence>
<dbReference type="EMBL" id="UGPB01000001">
    <property type="protein sequence ID" value="STY30628.1"/>
    <property type="molecule type" value="Genomic_DNA"/>
</dbReference>